<keyword evidence="6" id="KW-0482">Metalloprotease</keyword>
<dbReference type="GO" id="GO:0008237">
    <property type="term" value="F:metallopeptidase activity"/>
    <property type="evidence" value="ECO:0007669"/>
    <property type="project" value="UniProtKB-KW"/>
</dbReference>
<dbReference type="Proteomes" id="UP000287243">
    <property type="component" value="Chromosome"/>
</dbReference>
<dbReference type="Pfam" id="PF07998">
    <property type="entry name" value="Peptidase_M54"/>
    <property type="match status" value="1"/>
</dbReference>
<dbReference type="PANTHER" id="PTHR15910">
    <property type="entry name" value="ARCHAEMETZINCIN"/>
    <property type="match status" value="1"/>
</dbReference>
<dbReference type="CDD" id="cd11375">
    <property type="entry name" value="Peptidase_M54"/>
    <property type="match status" value="1"/>
</dbReference>
<dbReference type="OrthoDB" id="269208at2"/>
<dbReference type="InterPro" id="IPR012962">
    <property type="entry name" value="Pept_M54_archaemetzincn"/>
</dbReference>
<comment type="cofactor">
    <cofactor evidence="1">
        <name>Zn(2+)</name>
        <dbReference type="ChEBI" id="CHEBI:29105"/>
    </cofactor>
</comment>
<evidence type="ECO:0000256" key="6">
    <source>
        <dbReference type="ARBA" id="ARBA00023049"/>
    </source>
</evidence>
<name>A0A410P352_VELA1</name>
<evidence type="ECO:0000256" key="2">
    <source>
        <dbReference type="ARBA" id="ARBA00022670"/>
    </source>
</evidence>
<gene>
    <name evidence="7" type="ORF">BU251_01810</name>
</gene>
<keyword evidence="8" id="KW-1185">Reference proteome</keyword>
<dbReference type="InterPro" id="IPR012091">
    <property type="entry name" value="Pept_M54_archaemetzncn_arc/bac"/>
</dbReference>
<evidence type="ECO:0000313" key="8">
    <source>
        <dbReference type="Proteomes" id="UP000287243"/>
    </source>
</evidence>
<dbReference type="InterPro" id="IPR024079">
    <property type="entry name" value="MetalloPept_cat_dom_sf"/>
</dbReference>
<dbReference type="EMBL" id="CP019384">
    <property type="protein sequence ID" value="QAT16550.1"/>
    <property type="molecule type" value="Genomic_DNA"/>
</dbReference>
<dbReference type="GO" id="GO:0008270">
    <property type="term" value="F:zinc ion binding"/>
    <property type="evidence" value="ECO:0007669"/>
    <property type="project" value="InterPro"/>
</dbReference>
<dbReference type="KEGG" id="vai:BU251_01810"/>
<evidence type="ECO:0000256" key="5">
    <source>
        <dbReference type="ARBA" id="ARBA00022833"/>
    </source>
</evidence>
<protein>
    <submittedName>
        <fullName evidence="7">Archaemetzincin</fullName>
    </submittedName>
</protein>
<reference evidence="7 8" key="1">
    <citation type="submission" date="2017-01" db="EMBL/GenBank/DDBJ databases">
        <title>First insights into the biology of 'candidatus Vampirococcus archaeovorus'.</title>
        <authorList>
            <person name="Kizina J."/>
            <person name="Jordan S."/>
            <person name="Stueber K."/>
            <person name="Reinhardt R."/>
            <person name="Harder J."/>
        </authorList>
    </citation>
    <scope>NUCLEOTIDE SEQUENCE [LARGE SCALE GENOMIC DNA]</scope>
    <source>
        <strain evidence="7 8">LiM</strain>
    </source>
</reference>
<dbReference type="HAMAP" id="MF_01842">
    <property type="entry name" value="Archaemetzincin"/>
    <property type="match status" value="1"/>
</dbReference>
<organism evidence="7 8">
    <name type="scientific">Velamenicoccus archaeovorus</name>
    <dbReference type="NCBI Taxonomy" id="1930593"/>
    <lineage>
        <taxon>Bacteria</taxon>
        <taxon>Pseudomonadati</taxon>
        <taxon>Candidatus Omnitrophota</taxon>
        <taxon>Candidatus Velamenicoccus</taxon>
    </lineage>
</organism>
<dbReference type="PANTHER" id="PTHR15910:SF1">
    <property type="entry name" value="ARCHAEMETZINCIN-2"/>
    <property type="match status" value="1"/>
</dbReference>
<dbReference type="GO" id="GO:0006508">
    <property type="term" value="P:proteolysis"/>
    <property type="evidence" value="ECO:0007669"/>
    <property type="project" value="UniProtKB-KW"/>
</dbReference>
<keyword evidence="2" id="KW-0645">Protease</keyword>
<keyword evidence="3" id="KW-0479">Metal-binding</keyword>
<evidence type="ECO:0000313" key="7">
    <source>
        <dbReference type="EMBL" id="QAT16550.1"/>
    </source>
</evidence>
<dbReference type="Gene3D" id="3.40.390.10">
    <property type="entry name" value="Collagenase (Catalytic Domain)"/>
    <property type="match status" value="1"/>
</dbReference>
<keyword evidence="5" id="KW-0862">Zinc</keyword>
<keyword evidence="4" id="KW-0378">Hydrolase</keyword>
<evidence type="ECO:0000256" key="1">
    <source>
        <dbReference type="ARBA" id="ARBA00001947"/>
    </source>
</evidence>
<accession>A0A410P352</accession>
<dbReference type="AlphaFoldDB" id="A0A410P352"/>
<dbReference type="PIRSF" id="PIRSF005785">
    <property type="entry name" value="Zn-prot_arch"/>
    <property type="match status" value="1"/>
</dbReference>
<dbReference type="RefSeq" id="WP_128699189.1">
    <property type="nucleotide sequence ID" value="NZ_CP019384.1"/>
</dbReference>
<dbReference type="NCBIfam" id="NF033823">
    <property type="entry name" value="archmetzin"/>
    <property type="match status" value="1"/>
</dbReference>
<evidence type="ECO:0000256" key="4">
    <source>
        <dbReference type="ARBA" id="ARBA00022801"/>
    </source>
</evidence>
<proteinExistence type="inferred from homology"/>
<evidence type="ECO:0000256" key="3">
    <source>
        <dbReference type="ARBA" id="ARBA00022723"/>
    </source>
</evidence>
<sequence length="182" mass="21118">MKIFIIPIEMVRGGIFDDLRRGLTQVFSADVEITARRPITEEAYDFQRRQYYANAILDDLADEFIIDKKKERVLGILDADMHTDPMNFIFGLANHKTACSLVSLARLRPEFYGRKEDKRLFHSRIVKEAIHELGHTFRLGHCTDWRCAMHFSDSVEDTDAKKAGLCLACRRKLSSRLLKEVR</sequence>
<dbReference type="SUPFAM" id="SSF55486">
    <property type="entry name" value="Metalloproteases ('zincins'), catalytic domain"/>
    <property type="match status" value="1"/>
</dbReference>